<dbReference type="EMBL" id="CP098735">
    <property type="protein sequence ID" value="USE78086.1"/>
    <property type="molecule type" value="Genomic_DNA"/>
</dbReference>
<sequence length="103" mass="11848">MLTVYVNGEWRGEWVKGQCEEARRFMCPTARSLYTPKRKAEIVKAFGKRQAAKVFPKLDEKMVLYLPNWRSPRSMLRHFCKTNERIAVLSVGVPAPAIPANPQ</sequence>
<accession>A0ABY4VM54</accession>
<protein>
    <submittedName>
        <fullName evidence="1">Uncharacterized protein</fullName>
    </submittedName>
</protein>
<evidence type="ECO:0000313" key="2">
    <source>
        <dbReference type="Proteomes" id="UP001056648"/>
    </source>
</evidence>
<organism evidence="1 2">
    <name type="scientific">Cupriavidus gilardii</name>
    <dbReference type="NCBI Taxonomy" id="82541"/>
    <lineage>
        <taxon>Bacteria</taxon>
        <taxon>Pseudomonadati</taxon>
        <taxon>Pseudomonadota</taxon>
        <taxon>Betaproteobacteria</taxon>
        <taxon>Burkholderiales</taxon>
        <taxon>Burkholderiaceae</taxon>
        <taxon>Cupriavidus</taxon>
    </lineage>
</organism>
<reference evidence="1" key="1">
    <citation type="submission" date="2022-06" db="EMBL/GenBank/DDBJ databases">
        <title>Complete genome sequence and characterization of Cupriavidus gilardii QJ1 isolated from contaminating cells.</title>
        <authorList>
            <person name="Qi J."/>
        </authorList>
    </citation>
    <scope>NUCLEOTIDE SEQUENCE</scope>
    <source>
        <strain evidence="1">QJ1</strain>
    </source>
</reference>
<keyword evidence="2" id="KW-1185">Reference proteome</keyword>
<dbReference type="Proteomes" id="UP001056648">
    <property type="component" value="Chromosome 1"/>
</dbReference>
<gene>
    <name evidence="1" type="ORF">NDR89_03295</name>
</gene>
<name>A0ABY4VM54_9BURK</name>
<proteinExistence type="predicted"/>
<dbReference type="RefSeq" id="WP_252252200.1">
    <property type="nucleotide sequence ID" value="NZ_CP098735.1"/>
</dbReference>
<evidence type="ECO:0000313" key="1">
    <source>
        <dbReference type="EMBL" id="USE78086.1"/>
    </source>
</evidence>